<evidence type="ECO:0000313" key="1">
    <source>
        <dbReference type="EMBL" id="PLW25096.1"/>
    </source>
</evidence>
<dbReference type="STRING" id="200324.A0A2N5THW8"/>
<proteinExistence type="predicted"/>
<comment type="caution">
    <text evidence="1">The sequence shown here is derived from an EMBL/GenBank/DDBJ whole genome shotgun (WGS) entry which is preliminary data.</text>
</comment>
<dbReference type="Proteomes" id="UP000235388">
    <property type="component" value="Unassembled WGS sequence"/>
</dbReference>
<dbReference type="AlphaFoldDB" id="A0A2N5THW8"/>
<sequence>MLLVVSEDETRMRAEVMAMGLFNLVVLKPNSIASYAESRMKTRATLMRSLVRTLGRFLILGEDQVSTSASIKVLAMQALVERLLETMKVLVEQVDLKKLQSAASDVSHPIAIRGPSGGVRHAVKSSFIDPPMNWFGGGRDDDEHMMAGDRRAVRLLPKLLTGLESGEDVDGDDDSDSAVKKKAARSKMLAAHQLALVGLCSGSVRWRAEFIKMLAGFGAPIPRALLPNLPNNSLVEPSIGSLISPMAFASLVKILD</sequence>
<dbReference type="EMBL" id="PGCJ01000649">
    <property type="protein sequence ID" value="PLW25096.1"/>
    <property type="molecule type" value="Genomic_DNA"/>
</dbReference>
<evidence type="ECO:0000313" key="2">
    <source>
        <dbReference type="Proteomes" id="UP000235388"/>
    </source>
</evidence>
<name>A0A2N5THW8_9BASI</name>
<gene>
    <name evidence="1" type="ORF">PCANC_25884</name>
</gene>
<keyword evidence="2" id="KW-1185">Reference proteome</keyword>
<accession>A0A2N5THW8</accession>
<organism evidence="1 2">
    <name type="scientific">Puccinia coronata f. sp. avenae</name>
    <dbReference type="NCBI Taxonomy" id="200324"/>
    <lineage>
        <taxon>Eukaryota</taxon>
        <taxon>Fungi</taxon>
        <taxon>Dikarya</taxon>
        <taxon>Basidiomycota</taxon>
        <taxon>Pucciniomycotina</taxon>
        <taxon>Pucciniomycetes</taxon>
        <taxon>Pucciniales</taxon>
        <taxon>Pucciniaceae</taxon>
        <taxon>Puccinia</taxon>
    </lineage>
</organism>
<protein>
    <submittedName>
        <fullName evidence="1">Uncharacterized protein</fullName>
    </submittedName>
</protein>
<reference evidence="1 2" key="1">
    <citation type="submission" date="2017-11" db="EMBL/GenBank/DDBJ databases">
        <title>De novo assembly and phasing of dikaryotic genomes from two isolates of Puccinia coronata f. sp. avenae, the causal agent of oat crown rust.</title>
        <authorList>
            <person name="Miller M.E."/>
            <person name="Zhang Y."/>
            <person name="Omidvar V."/>
            <person name="Sperschneider J."/>
            <person name="Schwessinger B."/>
            <person name="Raley C."/>
            <person name="Palmer J.M."/>
            <person name="Garnica D."/>
            <person name="Upadhyaya N."/>
            <person name="Rathjen J."/>
            <person name="Taylor J.M."/>
            <person name="Park R.F."/>
            <person name="Dodds P.N."/>
            <person name="Hirsch C.D."/>
            <person name="Kianian S.F."/>
            <person name="Figueroa M."/>
        </authorList>
    </citation>
    <scope>NUCLEOTIDE SEQUENCE [LARGE SCALE GENOMIC DNA]</scope>
    <source>
        <strain evidence="1">12NC29</strain>
    </source>
</reference>